<evidence type="ECO:0000259" key="8">
    <source>
        <dbReference type="PROSITE" id="PS50016"/>
    </source>
</evidence>
<dbReference type="CDD" id="cd15489">
    <property type="entry name" value="PHD_SF"/>
    <property type="match status" value="1"/>
</dbReference>
<dbReference type="InterPro" id="IPR019787">
    <property type="entry name" value="Znf_PHD-finger"/>
</dbReference>
<evidence type="ECO:0000256" key="2">
    <source>
        <dbReference type="ARBA" id="ARBA00022723"/>
    </source>
</evidence>
<dbReference type="SMART" id="SM00743">
    <property type="entry name" value="Agenet"/>
    <property type="match status" value="1"/>
</dbReference>
<evidence type="ECO:0000256" key="1">
    <source>
        <dbReference type="ARBA" id="ARBA00004123"/>
    </source>
</evidence>
<dbReference type="Pfam" id="PF16135">
    <property type="entry name" value="TDBD"/>
    <property type="match status" value="1"/>
</dbReference>
<evidence type="ECO:0000256" key="4">
    <source>
        <dbReference type="ARBA" id="ARBA00022833"/>
    </source>
</evidence>
<evidence type="ECO:0000256" key="3">
    <source>
        <dbReference type="ARBA" id="ARBA00022771"/>
    </source>
</evidence>
<name>A0A8X8WUB9_SALSN</name>
<dbReference type="GO" id="GO:0006357">
    <property type="term" value="P:regulation of transcription by RNA polymerase II"/>
    <property type="evidence" value="ECO:0007669"/>
    <property type="project" value="TreeGrafter"/>
</dbReference>
<keyword evidence="11" id="KW-1185">Reference proteome</keyword>
<dbReference type="PROSITE" id="PS50016">
    <property type="entry name" value="ZF_PHD_2"/>
    <property type="match status" value="1"/>
</dbReference>
<dbReference type="InterPro" id="IPR013083">
    <property type="entry name" value="Znf_RING/FYVE/PHD"/>
</dbReference>
<dbReference type="Pfam" id="PF23209">
    <property type="entry name" value="IDM1_C"/>
    <property type="match status" value="1"/>
</dbReference>
<dbReference type="InterPro" id="IPR000182">
    <property type="entry name" value="GNAT_dom"/>
</dbReference>
<feature type="region of interest" description="Disordered" evidence="7">
    <location>
        <begin position="596"/>
        <end position="634"/>
    </location>
</feature>
<dbReference type="Pfam" id="PF05641">
    <property type="entry name" value="Agenet"/>
    <property type="match status" value="1"/>
</dbReference>
<feature type="domain" description="PHD-type" evidence="8">
    <location>
        <begin position="747"/>
        <end position="792"/>
    </location>
</feature>
<feature type="region of interest" description="Disordered" evidence="7">
    <location>
        <begin position="273"/>
        <end position="292"/>
    </location>
</feature>
<dbReference type="InterPro" id="IPR001965">
    <property type="entry name" value="Znf_PHD"/>
</dbReference>
<dbReference type="PANTHER" id="PTHR46309">
    <property type="entry name" value="PHD FINGER PROTEIN 12"/>
    <property type="match status" value="1"/>
</dbReference>
<dbReference type="GO" id="GO:0003714">
    <property type="term" value="F:transcription corepressor activity"/>
    <property type="evidence" value="ECO:0007669"/>
    <property type="project" value="InterPro"/>
</dbReference>
<dbReference type="InterPro" id="IPR014002">
    <property type="entry name" value="Agenet_dom_plant"/>
</dbReference>
<evidence type="ECO:0000256" key="6">
    <source>
        <dbReference type="PROSITE-ProRule" id="PRU00146"/>
    </source>
</evidence>
<protein>
    <submittedName>
        <fullName evidence="10">Uncharacterized protein</fullName>
    </submittedName>
</protein>
<keyword evidence="2" id="KW-0479">Metal-binding</keyword>
<evidence type="ECO:0000256" key="7">
    <source>
        <dbReference type="SAM" id="MobiDB-lite"/>
    </source>
</evidence>
<dbReference type="GO" id="GO:0008270">
    <property type="term" value="F:zinc ion binding"/>
    <property type="evidence" value="ECO:0007669"/>
    <property type="project" value="UniProtKB-KW"/>
</dbReference>
<reference evidence="10" key="1">
    <citation type="submission" date="2018-01" db="EMBL/GenBank/DDBJ databases">
        <authorList>
            <person name="Mao J.F."/>
        </authorList>
    </citation>
    <scope>NUCLEOTIDE SEQUENCE</scope>
    <source>
        <strain evidence="10">Huo1</strain>
        <tissue evidence="10">Leaf</tissue>
    </source>
</reference>
<dbReference type="Gene3D" id="3.30.40.10">
    <property type="entry name" value="Zinc/RING finger domain, C3HC4 (zinc finger)"/>
    <property type="match status" value="1"/>
</dbReference>
<dbReference type="AlphaFoldDB" id="A0A8X8WUB9"/>
<dbReference type="Pfam" id="PF22970">
    <property type="entry name" value="DUF7028"/>
    <property type="match status" value="2"/>
</dbReference>
<keyword evidence="3 6" id="KW-0863">Zinc-finger</keyword>
<keyword evidence="4" id="KW-0862">Zinc</keyword>
<dbReference type="Pfam" id="PF00628">
    <property type="entry name" value="PHD"/>
    <property type="match status" value="1"/>
</dbReference>
<dbReference type="SUPFAM" id="SSF55729">
    <property type="entry name" value="Acyl-CoA N-acyltransferases (Nat)"/>
    <property type="match status" value="1"/>
</dbReference>
<dbReference type="SUPFAM" id="SSF57903">
    <property type="entry name" value="FYVE/PHD zinc finger"/>
    <property type="match status" value="1"/>
</dbReference>
<dbReference type="GO" id="GO:0016747">
    <property type="term" value="F:acyltransferase activity, transferring groups other than amino-acyl groups"/>
    <property type="evidence" value="ECO:0007669"/>
    <property type="project" value="InterPro"/>
</dbReference>
<dbReference type="Proteomes" id="UP000298416">
    <property type="component" value="Unassembled WGS sequence"/>
</dbReference>
<dbReference type="InterPro" id="IPR016181">
    <property type="entry name" value="Acyl_CoA_acyltransferase"/>
</dbReference>
<dbReference type="InterPro" id="IPR011011">
    <property type="entry name" value="Znf_FYVE_PHD"/>
</dbReference>
<dbReference type="Gene3D" id="3.40.630.30">
    <property type="match status" value="1"/>
</dbReference>
<dbReference type="InterPro" id="IPR008395">
    <property type="entry name" value="Agenet-like_dom"/>
</dbReference>
<evidence type="ECO:0000313" key="11">
    <source>
        <dbReference type="Proteomes" id="UP000298416"/>
    </source>
</evidence>
<evidence type="ECO:0000313" key="10">
    <source>
        <dbReference type="EMBL" id="KAG6401378.1"/>
    </source>
</evidence>
<dbReference type="EMBL" id="PNBA02000014">
    <property type="protein sequence ID" value="KAG6401378.1"/>
    <property type="molecule type" value="Genomic_DNA"/>
</dbReference>
<dbReference type="InterPro" id="IPR054292">
    <property type="entry name" value="DUF7028"/>
</dbReference>
<dbReference type="InterPro" id="IPR056511">
    <property type="entry name" value="IDM1_C"/>
</dbReference>
<dbReference type="CDD" id="cd04301">
    <property type="entry name" value="NAT_SF"/>
    <property type="match status" value="1"/>
</dbReference>
<dbReference type="SMART" id="SM00249">
    <property type="entry name" value="PHD"/>
    <property type="match status" value="2"/>
</dbReference>
<evidence type="ECO:0000256" key="5">
    <source>
        <dbReference type="ARBA" id="ARBA00023242"/>
    </source>
</evidence>
<comment type="subcellular location">
    <subcellularLocation>
        <location evidence="1">Nucleus</location>
    </subcellularLocation>
</comment>
<dbReference type="PROSITE" id="PS51186">
    <property type="entry name" value="GNAT"/>
    <property type="match status" value="1"/>
</dbReference>
<feature type="compositionally biased region" description="Basic residues" evidence="7">
    <location>
        <begin position="335"/>
        <end position="349"/>
    </location>
</feature>
<feature type="region of interest" description="Disordered" evidence="7">
    <location>
        <begin position="303"/>
        <end position="349"/>
    </location>
</feature>
<dbReference type="InterPro" id="IPR032308">
    <property type="entry name" value="TDBD"/>
</dbReference>
<dbReference type="InterPro" id="IPR042163">
    <property type="entry name" value="PHF12"/>
</dbReference>
<comment type="caution">
    <text evidence="10">The sequence shown here is derived from an EMBL/GenBank/DDBJ whole genome shotgun (WGS) entry which is preliminary data.</text>
</comment>
<dbReference type="PANTHER" id="PTHR46309:SF12">
    <property type="entry name" value="GB|AAC80581.1"/>
    <property type="match status" value="1"/>
</dbReference>
<sequence>MRYEGQIMGILVRSFEDGGFGSWHPGKVIGCKELVRVVEYDHLLCVDCPAKLVEEVKVTPAIDGFLDEEIQRPGEYRGLIRPCPETPTLGLVGARTLQYGACVDLFHGDAWWEGVVFDNKEGCERRRIFFPDLGDEVEGKVDDLRFSKDWDEVTEKWRLRGNWLFLELLEEYEQEYPRLVSVQQIWYEVRTKDDFKNLGEWTSSKRDVWKQLLSQVLYDNIKHAVENLFMNLPCKSAKKQGQTSLKFLEKDFESILKSEEPFRSSLAATAPFEDLQSNDEGIPQTDVNHGSNNQVQIEDDQVRVSVSPTDEQVLSPDPDADSGNGSSSYDESHSLKLRQGRRKSSTKIRRLNWQSAVPQLIPGPQQCPDAIDSYKEYLSGKGTAPKGTAPNGLSLDVSKHLLYLGWKIEFRRTCMGNSNRKCYISPNGKTFHSLPEVFKKFHSDFELEPTSHVTMHPNYNIASYMSSYEETPSPPGKSQASRNLFKLPCITDEKFEIESKYCPKAVRDYCSLASKSAEGKLKGMEARKHLSALGWSFYHHNKGPYGWEIRYSLNDMPMSEGFVRSIKCEAHKTRMSRKKRRKLESDCLEVSLASPKRGRKSNASMSLRGDLNADSLTPVRQSSKRVSEEAASSSHQTPRTILSWLIDNNVVLPRAKVHYCSSKNGPRIAEGRISREGIKCSCCGGIFTLGNFEAHVGSSDRRPSANIYLEDGMSLLECQLQLKLRYISRNSRLERQPKAAQHHRKSDDICSVCHYGGDLLLCDLCPSSFHTQCVGLKEVPEGDWFCPSCCCQICNKSRSDSGNKLAKDTSFLTCCQCERRYHAECLTNEGDTQCRSKGDLFCQDTCRQIFDGLNGILGKKIPVGTENMTWTLVKYMESNISKNVATYDDESSVENYSKLNVALSVMHECFEPVKEPRTRRDLMEDIIFNRRSDLNRLNFQGFYTVILEKNDELISAASVRIYGKTVAEVPLVATRFQYRRLGMCRILMNELEKQLAQLGVERLLLPAVPSVLNTWISSFGFSMMDESERLNFLVYTFLDFQGTIFCQKMLKSDLPAENQTTGCDHIDNNADIGVGGISPLSEVLEGKQVVETDIMEQESACNKTMAYNGNAGCSSAEKAIAVVNQPTALDYSSLQPALGYPLLATSNGRQSGSTKVILKYYKRKKISAC</sequence>
<keyword evidence="5" id="KW-0539">Nucleus</keyword>
<dbReference type="CDD" id="cd15532">
    <property type="entry name" value="PHD2_CHD_II"/>
    <property type="match status" value="1"/>
</dbReference>
<evidence type="ECO:0000259" key="9">
    <source>
        <dbReference type="PROSITE" id="PS51186"/>
    </source>
</evidence>
<proteinExistence type="predicted"/>
<feature type="domain" description="N-acetyltransferase" evidence="9">
    <location>
        <begin position="885"/>
        <end position="1041"/>
    </location>
</feature>
<organism evidence="10">
    <name type="scientific">Salvia splendens</name>
    <name type="common">Scarlet sage</name>
    <dbReference type="NCBI Taxonomy" id="180675"/>
    <lineage>
        <taxon>Eukaryota</taxon>
        <taxon>Viridiplantae</taxon>
        <taxon>Streptophyta</taxon>
        <taxon>Embryophyta</taxon>
        <taxon>Tracheophyta</taxon>
        <taxon>Spermatophyta</taxon>
        <taxon>Magnoliopsida</taxon>
        <taxon>eudicotyledons</taxon>
        <taxon>Gunneridae</taxon>
        <taxon>Pentapetalae</taxon>
        <taxon>asterids</taxon>
        <taxon>lamiids</taxon>
        <taxon>Lamiales</taxon>
        <taxon>Lamiaceae</taxon>
        <taxon>Nepetoideae</taxon>
        <taxon>Mentheae</taxon>
        <taxon>Salviinae</taxon>
        <taxon>Salvia</taxon>
        <taxon>Salvia subgen. Calosphace</taxon>
        <taxon>core Calosphace</taxon>
    </lineage>
</organism>
<gene>
    <name evidence="10" type="ORF">SASPL_138233</name>
</gene>
<reference evidence="10" key="2">
    <citation type="submission" date="2020-08" db="EMBL/GenBank/DDBJ databases">
        <title>Plant Genome Project.</title>
        <authorList>
            <person name="Zhang R.-G."/>
        </authorList>
    </citation>
    <scope>NUCLEOTIDE SEQUENCE</scope>
    <source>
        <strain evidence="10">Huo1</strain>
        <tissue evidence="10">Leaf</tissue>
    </source>
</reference>
<dbReference type="GO" id="GO:0005634">
    <property type="term" value="C:nucleus"/>
    <property type="evidence" value="ECO:0007669"/>
    <property type="project" value="UniProtKB-SubCell"/>
</dbReference>
<accession>A0A8X8WUB9</accession>